<organism evidence="1 2">
    <name type="scientific">Caballeronia udeis</name>
    <dbReference type="NCBI Taxonomy" id="1232866"/>
    <lineage>
        <taxon>Bacteria</taxon>
        <taxon>Pseudomonadati</taxon>
        <taxon>Pseudomonadota</taxon>
        <taxon>Betaproteobacteria</taxon>
        <taxon>Burkholderiales</taxon>
        <taxon>Burkholderiaceae</taxon>
        <taxon>Caballeronia</taxon>
    </lineage>
</organism>
<dbReference type="RefSeq" id="WP_062084960.1">
    <property type="nucleotide sequence ID" value="NZ_FCOK02000011.1"/>
</dbReference>
<dbReference type="InterPro" id="IPR008727">
    <property type="entry name" value="PAAR_motif"/>
</dbReference>
<gene>
    <name evidence="1" type="ORF">AWB69_02295</name>
</gene>
<sequence length="174" mass="19046">MRRYNIKLHDKTTSGAFVTEGEPTTTHHGTPLAFIGAAIYCPTCKSTGIIVASGPRLPMSFMGKQAALENDLGMCKCRPTPRLIASQSTMSQSLDENALAAQGYTPTGVPLLRHHDEQITLRDRSTRRALANVQYRLKDSSGVIASGKTDWNGRTERIATDIAQRLTIEIVHSH</sequence>
<dbReference type="Pfam" id="PF05488">
    <property type="entry name" value="PAAR_motif"/>
    <property type="match status" value="1"/>
</dbReference>
<name>A0A158GAL1_9BURK</name>
<dbReference type="AlphaFoldDB" id="A0A158GAL1"/>
<proteinExistence type="predicted"/>
<evidence type="ECO:0000313" key="1">
    <source>
        <dbReference type="EMBL" id="SAL29155.1"/>
    </source>
</evidence>
<dbReference type="Proteomes" id="UP000054683">
    <property type="component" value="Unassembled WGS sequence"/>
</dbReference>
<accession>A0A158GAL1</accession>
<dbReference type="OrthoDB" id="8594232at2"/>
<dbReference type="EMBL" id="FCOK02000011">
    <property type="protein sequence ID" value="SAL29155.1"/>
    <property type="molecule type" value="Genomic_DNA"/>
</dbReference>
<reference evidence="1 2" key="1">
    <citation type="submission" date="2016-01" db="EMBL/GenBank/DDBJ databases">
        <authorList>
            <person name="Oliw E.H."/>
        </authorList>
    </citation>
    <scope>NUCLEOTIDE SEQUENCE [LARGE SCALE GENOMIC DNA]</scope>
    <source>
        <strain evidence="1">LMG 27134</strain>
    </source>
</reference>
<evidence type="ECO:0000313" key="2">
    <source>
        <dbReference type="Proteomes" id="UP000054683"/>
    </source>
</evidence>
<dbReference type="CDD" id="cd14744">
    <property type="entry name" value="PAAR_CT_2"/>
    <property type="match status" value="1"/>
</dbReference>
<protein>
    <submittedName>
        <fullName evidence="1">Bacteriophage GP29 protein</fullName>
    </submittedName>
</protein>